<name>I3T795_MEDTR</name>
<evidence type="ECO:0000256" key="1">
    <source>
        <dbReference type="SAM" id="Phobius"/>
    </source>
</evidence>
<evidence type="ECO:0008006" key="5">
    <source>
        <dbReference type="Google" id="ProtNLM"/>
    </source>
</evidence>
<proteinExistence type="evidence at transcript level"/>
<keyword evidence="1" id="KW-0472">Membrane</keyword>
<feature type="chain" id="PRO_5036439656" description="Transmembrane protein" evidence="2">
    <location>
        <begin position="18"/>
        <end position="92"/>
    </location>
</feature>
<gene>
    <name evidence="4" type="ORF">MtrunA17_Chr3g0092931</name>
</gene>
<reference evidence="4" key="2">
    <citation type="journal article" date="2018" name="Nat. Plants">
        <title>Whole-genome landscape of Medicago truncatula symbiotic genes.</title>
        <authorList>
            <person name="Pecrix Y."/>
            <person name="Gamas P."/>
            <person name="Carrere S."/>
        </authorList>
    </citation>
    <scope>NUCLEOTIDE SEQUENCE</scope>
    <source>
        <tissue evidence="4">Leaves</tissue>
    </source>
</reference>
<keyword evidence="2" id="KW-0732">Signal</keyword>
<reference evidence="3" key="1">
    <citation type="submission" date="2012-05" db="EMBL/GenBank/DDBJ databases">
        <authorList>
            <person name="Krishnakumar V."/>
            <person name="Cheung F."/>
            <person name="Xiao Y."/>
            <person name="Chan A."/>
            <person name="Moskal W.A."/>
            <person name="Town C.D."/>
        </authorList>
    </citation>
    <scope>NUCLEOTIDE SEQUENCE</scope>
</reference>
<feature type="transmembrane region" description="Helical" evidence="1">
    <location>
        <begin position="41"/>
        <end position="63"/>
    </location>
</feature>
<organism evidence="3">
    <name type="scientific">Medicago truncatula</name>
    <name type="common">Barrel medic</name>
    <name type="synonym">Medicago tribuloides</name>
    <dbReference type="NCBI Taxonomy" id="3880"/>
    <lineage>
        <taxon>Eukaryota</taxon>
        <taxon>Viridiplantae</taxon>
        <taxon>Streptophyta</taxon>
        <taxon>Embryophyta</taxon>
        <taxon>Tracheophyta</taxon>
        <taxon>Spermatophyta</taxon>
        <taxon>Magnoliopsida</taxon>
        <taxon>eudicotyledons</taxon>
        <taxon>Gunneridae</taxon>
        <taxon>Pentapetalae</taxon>
        <taxon>rosids</taxon>
        <taxon>fabids</taxon>
        <taxon>Fabales</taxon>
        <taxon>Fabaceae</taxon>
        <taxon>Papilionoideae</taxon>
        <taxon>50 kb inversion clade</taxon>
        <taxon>NPAAA clade</taxon>
        <taxon>Hologalegina</taxon>
        <taxon>IRL clade</taxon>
        <taxon>Trifolieae</taxon>
        <taxon>Medicago</taxon>
    </lineage>
</organism>
<evidence type="ECO:0000256" key="2">
    <source>
        <dbReference type="SAM" id="SignalP"/>
    </source>
</evidence>
<dbReference type="Proteomes" id="UP000265566">
    <property type="component" value="Chromosome 3"/>
</dbReference>
<dbReference type="AlphaFoldDB" id="I3T795"/>
<dbReference type="EMBL" id="PSQE01000003">
    <property type="protein sequence ID" value="RHN66597.1"/>
    <property type="molecule type" value="Genomic_DNA"/>
</dbReference>
<keyword evidence="1" id="KW-1133">Transmembrane helix</keyword>
<evidence type="ECO:0000313" key="4">
    <source>
        <dbReference type="EMBL" id="RHN66597.1"/>
    </source>
</evidence>
<dbReference type="Gramene" id="rna14620">
    <property type="protein sequence ID" value="RHN66597.1"/>
    <property type="gene ID" value="gene14620"/>
</dbReference>
<keyword evidence="1" id="KW-0812">Transmembrane</keyword>
<feature type="signal peptide" evidence="2">
    <location>
        <begin position="1"/>
        <end position="17"/>
    </location>
</feature>
<evidence type="ECO:0000313" key="3">
    <source>
        <dbReference type="EMBL" id="AFK48387.1"/>
    </source>
</evidence>
<accession>I3T795</accession>
<dbReference type="EMBL" id="BT148593">
    <property type="protein sequence ID" value="AFK48387.1"/>
    <property type="molecule type" value="mRNA"/>
</dbReference>
<protein>
    <recommendedName>
        <fullName evidence="5">Transmembrane protein</fullName>
    </recommendedName>
</protein>
<sequence>MLFVISLLFKCLFNSDCQISFDPMQIQPMILASSTLQIRRHGYSGDFNIVIFVGLCTLPFYAINMDVVSLFTYSSFLFLANLYCSDVFYQFE</sequence>